<dbReference type="GO" id="GO:0055087">
    <property type="term" value="C:Ski complex"/>
    <property type="evidence" value="ECO:0007669"/>
    <property type="project" value="InterPro"/>
</dbReference>
<proteinExistence type="predicted"/>
<dbReference type="OrthoDB" id="421075at2759"/>
<organism evidence="4 5">
    <name type="scientific">Paragonimus westermani</name>
    <dbReference type="NCBI Taxonomy" id="34504"/>
    <lineage>
        <taxon>Eukaryota</taxon>
        <taxon>Metazoa</taxon>
        <taxon>Spiralia</taxon>
        <taxon>Lophotrochozoa</taxon>
        <taxon>Platyhelminthes</taxon>
        <taxon>Trematoda</taxon>
        <taxon>Digenea</taxon>
        <taxon>Plagiorchiida</taxon>
        <taxon>Troglotremata</taxon>
        <taxon>Troglotrematidae</taxon>
        <taxon>Paragonimus</taxon>
    </lineage>
</organism>
<dbReference type="PROSITE" id="PS50005">
    <property type="entry name" value="TPR"/>
    <property type="match status" value="2"/>
</dbReference>
<keyword evidence="1" id="KW-0677">Repeat</keyword>
<comment type="caution">
    <text evidence="4">The sequence shown here is derived from an EMBL/GenBank/DDBJ whole genome shotgun (WGS) entry which is preliminary data.</text>
</comment>
<dbReference type="SUPFAM" id="SSF48452">
    <property type="entry name" value="TPR-like"/>
    <property type="match status" value="2"/>
</dbReference>
<dbReference type="GO" id="GO:0006401">
    <property type="term" value="P:RNA catabolic process"/>
    <property type="evidence" value="ECO:0007669"/>
    <property type="project" value="InterPro"/>
</dbReference>
<keyword evidence="5" id="KW-1185">Reference proteome</keyword>
<dbReference type="InterPro" id="IPR011990">
    <property type="entry name" value="TPR-like_helical_dom_sf"/>
</dbReference>
<sequence length="533" mass="59405">MCIPMRLLPSDLPLNLSEASRSTYGLVEEWATGLRLANAAASEQVIFASQLALELAPFCDEAHRSTFVWPSVLQTLLAECFLTGRCFKHAFRVLCSVEWDALSVDTLRALVSDNSYQSAVRLRLCSLWAATEFMLQSNTLHNQAQLVLAKFADIAHTVAGSLQSLCSARDHLLLARLFSLLDSASGGCLQGVSKMVQLEHYEIGVAVDEAYYANHLFLGKLRREAGDIEEALLSLHRAHELMPSSLEASYQLALALCQSNELVKALDIYNSMDQNHFSIHMWIHYGLIAMRLKMSSLCVTALQKVVMLDSENALYWELLGEAYLLGGSYKTALRALTRSILLDSTRPLAHIRFGQACRRLGDFELAVKHIVVGLDCVHSQGQVKSVNQEVVLLALQELTEINLSLARAYLREGLLGRAIEKFQSVVKYLDQAFEMCSSLRQPPLWVYHYATSAFSLFSGIDDVDFRPVARSELKSTRECRSTAWLIATLKLASQSRLVILRLSTPKHSCQQSTSIDVSSIDRPLELPIGQNKH</sequence>
<dbReference type="InterPro" id="IPR019734">
    <property type="entry name" value="TPR_rpt"/>
</dbReference>
<dbReference type="AlphaFoldDB" id="A0A8T0D046"/>
<evidence type="ECO:0000313" key="5">
    <source>
        <dbReference type="Proteomes" id="UP000699462"/>
    </source>
</evidence>
<evidence type="ECO:0000256" key="1">
    <source>
        <dbReference type="ARBA" id="ARBA00022737"/>
    </source>
</evidence>
<feature type="repeat" description="TPR" evidence="3">
    <location>
        <begin position="212"/>
        <end position="245"/>
    </location>
</feature>
<evidence type="ECO:0000256" key="2">
    <source>
        <dbReference type="ARBA" id="ARBA00022803"/>
    </source>
</evidence>
<dbReference type="PANTHER" id="PTHR15704">
    <property type="entry name" value="SUPERKILLER 3 PROTEIN-RELATED"/>
    <property type="match status" value="1"/>
</dbReference>
<feature type="repeat" description="TPR" evidence="3">
    <location>
        <begin position="313"/>
        <end position="346"/>
    </location>
</feature>
<dbReference type="Proteomes" id="UP000699462">
    <property type="component" value="Unassembled WGS sequence"/>
</dbReference>
<protein>
    <submittedName>
        <fullName evidence="4">Uncharacterized protein</fullName>
    </submittedName>
</protein>
<evidence type="ECO:0000313" key="4">
    <source>
        <dbReference type="EMBL" id="KAF8561273.1"/>
    </source>
</evidence>
<keyword evidence="2 3" id="KW-0802">TPR repeat</keyword>
<reference evidence="4 5" key="1">
    <citation type="submission" date="2019-07" db="EMBL/GenBank/DDBJ databases">
        <title>Annotation for the trematode Paragonimus westermani.</title>
        <authorList>
            <person name="Choi Y.-J."/>
        </authorList>
    </citation>
    <scope>NUCLEOTIDE SEQUENCE [LARGE SCALE GENOMIC DNA]</scope>
    <source>
        <strain evidence="4">180907_Pwestermani</strain>
    </source>
</reference>
<dbReference type="Pfam" id="PF14559">
    <property type="entry name" value="TPR_19"/>
    <property type="match status" value="1"/>
</dbReference>
<dbReference type="Gene3D" id="1.25.40.10">
    <property type="entry name" value="Tetratricopeptide repeat domain"/>
    <property type="match status" value="1"/>
</dbReference>
<dbReference type="SMART" id="SM00028">
    <property type="entry name" value="TPR"/>
    <property type="match status" value="5"/>
</dbReference>
<name>A0A8T0D046_9TREM</name>
<evidence type="ECO:0000256" key="3">
    <source>
        <dbReference type="PROSITE-ProRule" id="PRU00339"/>
    </source>
</evidence>
<dbReference type="EMBL" id="JTDF01021873">
    <property type="protein sequence ID" value="KAF8561273.1"/>
    <property type="molecule type" value="Genomic_DNA"/>
</dbReference>
<gene>
    <name evidence="4" type="ORF">P879_08468</name>
</gene>
<accession>A0A8T0D046</accession>
<dbReference type="InterPro" id="IPR039226">
    <property type="entry name" value="Ski3/TTC37"/>
</dbReference>
<dbReference type="PANTHER" id="PTHR15704:SF7">
    <property type="entry name" value="SUPERKILLER COMPLEX PROTEIN 3"/>
    <property type="match status" value="1"/>
</dbReference>